<evidence type="ECO:0000313" key="2">
    <source>
        <dbReference type="Proteomes" id="UP001234202"/>
    </source>
</evidence>
<protein>
    <submittedName>
        <fullName evidence="1">Uncharacterized protein</fullName>
    </submittedName>
</protein>
<evidence type="ECO:0000313" key="1">
    <source>
        <dbReference type="EMBL" id="KAJ9118781.1"/>
    </source>
</evidence>
<reference evidence="1" key="1">
    <citation type="submission" date="2023-04" db="EMBL/GenBank/DDBJ databases">
        <title>Draft Genome sequencing of Naganishia species isolated from polar environments using Oxford Nanopore Technology.</title>
        <authorList>
            <person name="Leo P."/>
            <person name="Venkateswaran K."/>
        </authorList>
    </citation>
    <scope>NUCLEOTIDE SEQUENCE</scope>
    <source>
        <strain evidence="1">DBVPG 5303</strain>
    </source>
</reference>
<name>A0ACC2X6T9_9TREE</name>
<proteinExistence type="predicted"/>
<gene>
    <name evidence="1" type="ORF">QFC24_005980</name>
</gene>
<comment type="caution">
    <text evidence="1">The sequence shown here is derived from an EMBL/GenBank/DDBJ whole genome shotgun (WGS) entry which is preliminary data.</text>
</comment>
<dbReference type="EMBL" id="JASBWV010000027">
    <property type="protein sequence ID" value="KAJ9118781.1"/>
    <property type="molecule type" value="Genomic_DNA"/>
</dbReference>
<keyword evidence="2" id="KW-1185">Reference proteome</keyword>
<dbReference type="Proteomes" id="UP001234202">
    <property type="component" value="Unassembled WGS sequence"/>
</dbReference>
<accession>A0ACC2X6T9</accession>
<sequence>MSRSFNTFKPSEGSLSQKIIQDHIQILALANKILSSSDHATKTAYQNQFVWETARHAISEELVAFPAFEKYLVDGHARAEKDRHQTAVLKKELYHFQNLPPGNNDSEFGRAIHQLYVDLEAHFLEEEEHDFPKLEEAVGQDESIRLAKSFERTKLFVPTRSHPTSPDKPVCILLIHNVYTRNSERMPGSLTSLVFLFVAAAL</sequence>
<organism evidence="1 2">
    <name type="scientific">Naganishia onofrii</name>
    <dbReference type="NCBI Taxonomy" id="1851511"/>
    <lineage>
        <taxon>Eukaryota</taxon>
        <taxon>Fungi</taxon>
        <taxon>Dikarya</taxon>
        <taxon>Basidiomycota</taxon>
        <taxon>Agaricomycotina</taxon>
        <taxon>Tremellomycetes</taxon>
        <taxon>Filobasidiales</taxon>
        <taxon>Filobasidiaceae</taxon>
        <taxon>Naganishia</taxon>
    </lineage>
</organism>